<name>A0ABV6DM66_9BACL</name>
<evidence type="ECO:0000256" key="6">
    <source>
        <dbReference type="ARBA" id="ARBA00023136"/>
    </source>
</evidence>
<dbReference type="SMART" id="SM00100">
    <property type="entry name" value="cNMP"/>
    <property type="match status" value="1"/>
</dbReference>
<feature type="transmembrane region" description="Helical" evidence="10">
    <location>
        <begin position="164"/>
        <end position="184"/>
    </location>
</feature>
<sequence length="392" mass="43580">MKEAESILAFIQANPLFAHVNGEEMSAVAAVTELIECEAGVTIIREGDEDKSLYLIKRGAVEIVKENRATGEWYQIVTLGAGNCVGETSIVEGNVKRTATVRTTEKSTLIKVNFDRMAGKREYDSVYIKLLSNITRALSGKLSSTNDITVGAMKKELETSKARVAMGLFTVNLLFMLGIYTMALKSLNALVINFGSNLISIAILALMATVMFVMIKKSGYPLHMFGLTLRNWKRVIWQSVLWTLPLLAGIALLKWYVLFTHPDIDDQVFSILSVFEGKGLDATFVIYGIAYAAFCPVQEFISRSGIQSALQNFLPESRSRIWVAIILSNLMFSTAHSHVNLTFALLTFFPGLFWGWMYSRQGSLLGASVSHMLVGVWIFFIVGIEHIWNALF</sequence>
<feature type="transmembrane region" description="Helical" evidence="10">
    <location>
        <begin position="235"/>
        <end position="259"/>
    </location>
</feature>
<dbReference type="InterPro" id="IPR003675">
    <property type="entry name" value="Rce1/LyrA-like_dom"/>
</dbReference>
<dbReference type="InterPro" id="IPR018488">
    <property type="entry name" value="cNMP-bd_CS"/>
</dbReference>
<evidence type="ECO:0000259" key="11">
    <source>
        <dbReference type="PROSITE" id="PS50042"/>
    </source>
</evidence>
<evidence type="ECO:0000313" key="13">
    <source>
        <dbReference type="Proteomes" id="UP001589776"/>
    </source>
</evidence>
<dbReference type="SUPFAM" id="SSF51206">
    <property type="entry name" value="cAMP-binding domain-like"/>
    <property type="match status" value="1"/>
</dbReference>
<dbReference type="PROSITE" id="PS50042">
    <property type="entry name" value="CNMP_BINDING_3"/>
    <property type="match status" value="1"/>
</dbReference>
<comment type="subcellular location">
    <subcellularLocation>
        <location evidence="1">Membrane</location>
        <topology evidence="1">Multi-pass membrane protein</topology>
    </subcellularLocation>
</comment>
<dbReference type="InterPro" id="IPR000595">
    <property type="entry name" value="cNMP-bd_dom"/>
</dbReference>
<gene>
    <name evidence="12" type="ORF">ACFFK0_14930</name>
</gene>
<evidence type="ECO:0000256" key="3">
    <source>
        <dbReference type="ARBA" id="ARBA00022692"/>
    </source>
</evidence>
<evidence type="ECO:0000313" key="12">
    <source>
        <dbReference type="EMBL" id="MFC0213737.1"/>
    </source>
</evidence>
<dbReference type="EMBL" id="JBHLWN010000060">
    <property type="protein sequence ID" value="MFC0213737.1"/>
    <property type="molecule type" value="Genomic_DNA"/>
</dbReference>
<dbReference type="PANTHER" id="PTHR45638">
    <property type="entry name" value="CYCLIC NUCLEOTIDE-GATED CATION CHANNEL SUBUNIT A"/>
    <property type="match status" value="1"/>
</dbReference>
<feature type="transmembrane region" description="Helical" evidence="10">
    <location>
        <begin position="369"/>
        <end position="388"/>
    </location>
</feature>
<organism evidence="12 13">
    <name type="scientific">Paenibacillus chartarius</name>
    <dbReference type="NCBI Taxonomy" id="747481"/>
    <lineage>
        <taxon>Bacteria</taxon>
        <taxon>Bacillati</taxon>
        <taxon>Bacillota</taxon>
        <taxon>Bacilli</taxon>
        <taxon>Bacillales</taxon>
        <taxon>Paenibacillaceae</taxon>
        <taxon>Paenibacillus</taxon>
    </lineage>
</organism>
<evidence type="ECO:0000256" key="10">
    <source>
        <dbReference type="SAM" id="Phobius"/>
    </source>
</evidence>
<keyword evidence="8" id="KW-1071">Ligand-gated ion channel</keyword>
<dbReference type="Pfam" id="PF00027">
    <property type="entry name" value="cNMP_binding"/>
    <property type="match status" value="1"/>
</dbReference>
<evidence type="ECO:0000256" key="2">
    <source>
        <dbReference type="ARBA" id="ARBA00022448"/>
    </source>
</evidence>
<keyword evidence="13" id="KW-1185">Reference proteome</keyword>
<feature type="domain" description="Cyclic nucleotide-binding" evidence="11">
    <location>
        <begin position="16"/>
        <end position="113"/>
    </location>
</feature>
<dbReference type="Pfam" id="PF02517">
    <property type="entry name" value="Rce1-like"/>
    <property type="match status" value="1"/>
</dbReference>
<dbReference type="Gene3D" id="2.60.120.10">
    <property type="entry name" value="Jelly Rolls"/>
    <property type="match status" value="1"/>
</dbReference>
<dbReference type="PANTHER" id="PTHR45638:SF11">
    <property type="entry name" value="CYCLIC NUCLEOTIDE-GATED CATION CHANNEL SUBUNIT A"/>
    <property type="match status" value="1"/>
</dbReference>
<dbReference type="CDD" id="cd00038">
    <property type="entry name" value="CAP_ED"/>
    <property type="match status" value="1"/>
</dbReference>
<reference evidence="12 13" key="1">
    <citation type="submission" date="2024-09" db="EMBL/GenBank/DDBJ databases">
        <authorList>
            <person name="Sun Q."/>
            <person name="Mori K."/>
        </authorList>
    </citation>
    <scope>NUCLEOTIDE SEQUENCE [LARGE SCALE GENOMIC DNA]</scope>
    <source>
        <strain evidence="12 13">CCM 7759</strain>
    </source>
</reference>
<keyword evidence="6 10" id="KW-0472">Membrane</keyword>
<accession>A0ABV6DM66</accession>
<evidence type="ECO:0000256" key="8">
    <source>
        <dbReference type="ARBA" id="ARBA00023286"/>
    </source>
</evidence>
<dbReference type="RefSeq" id="WP_377471072.1">
    <property type="nucleotide sequence ID" value="NZ_JBHLWN010000060.1"/>
</dbReference>
<evidence type="ECO:0000256" key="1">
    <source>
        <dbReference type="ARBA" id="ARBA00004141"/>
    </source>
</evidence>
<evidence type="ECO:0000256" key="4">
    <source>
        <dbReference type="ARBA" id="ARBA00022989"/>
    </source>
</evidence>
<evidence type="ECO:0000256" key="5">
    <source>
        <dbReference type="ARBA" id="ARBA00023065"/>
    </source>
</evidence>
<evidence type="ECO:0000256" key="9">
    <source>
        <dbReference type="ARBA" id="ARBA00023303"/>
    </source>
</evidence>
<proteinExistence type="predicted"/>
<protein>
    <submittedName>
        <fullName evidence="12">Cyclic nucleotide-binding domain-containing protein</fullName>
    </submittedName>
</protein>
<dbReference type="PROSITE" id="PS00889">
    <property type="entry name" value="CNMP_BINDING_2"/>
    <property type="match status" value="1"/>
</dbReference>
<keyword evidence="9" id="KW-0407">Ion channel</keyword>
<dbReference type="Proteomes" id="UP001589776">
    <property type="component" value="Unassembled WGS sequence"/>
</dbReference>
<keyword evidence="3 10" id="KW-0812">Transmembrane</keyword>
<dbReference type="InterPro" id="IPR014710">
    <property type="entry name" value="RmlC-like_jellyroll"/>
</dbReference>
<comment type="caution">
    <text evidence="12">The sequence shown here is derived from an EMBL/GenBank/DDBJ whole genome shotgun (WGS) entry which is preliminary data.</text>
</comment>
<keyword evidence="5" id="KW-0406">Ion transport</keyword>
<keyword evidence="4 10" id="KW-1133">Transmembrane helix</keyword>
<evidence type="ECO:0000256" key="7">
    <source>
        <dbReference type="ARBA" id="ARBA00023159"/>
    </source>
</evidence>
<dbReference type="InterPro" id="IPR050866">
    <property type="entry name" value="CNG_cation_channel"/>
</dbReference>
<dbReference type="InterPro" id="IPR018490">
    <property type="entry name" value="cNMP-bd_dom_sf"/>
</dbReference>
<keyword evidence="2" id="KW-0813">Transport</keyword>
<feature type="transmembrane region" description="Helical" evidence="10">
    <location>
        <begin position="190"/>
        <end position="215"/>
    </location>
</feature>
<keyword evidence="7" id="KW-0010">Activator</keyword>